<evidence type="ECO:0000313" key="8">
    <source>
        <dbReference type="Proteomes" id="UP000255277"/>
    </source>
</evidence>
<reference evidence="6 9" key="2">
    <citation type="submission" date="2019-07" db="EMBL/GenBank/DDBJ databases">
        <title>Whole genome shotgun sequence of Staphylococcus gallinarum NBRC 109767.</title>
        <authorList>
            <person name="Hosoyama A."/>
            <person name="Uohara A."/>
            <person name="Ohji S."/>
            <person name="Ichikawa N."/>
        </authorList>
    </citation>
    <scope>NUCLEOTIDE SEQUENCE [LARGE SCALE GENOMIC DNA]</scope>
    <source>
        <strain evidence="6 9">NBRC 109767</strain>
    </source>
</reference>
<gene>
    <name evidence="7" type="primary">tan(A)R</name>
    <name evidence="6" type="synonym">ywbI</name>
    <name evidence="7" type="ORF">NCTC12195_00412</name>
    <name evidence="6" type="ORF">SGA02_21350</name>
</gene>
<dbReference type="GO" id="GO:0032993">
    <property type="term" value="C:protein-DNA complex"/>
    <property type="evidence" value="ECO:0007669"/>
    <property type="project" value="TreeGrafter"/>
</dbReference>
<dbReference type="EMBL" id="BKAX01000006">
    <property type="protein sequence ID" value="GEQ06307.1"/>
    <property type="molecule type" value="Genomic_DNA"/>
</dbReference>
<dbReference type="Pfam" id="PF00126">
    <property type="entry name" value="HTH_1"/>
    <property type="match status" value="1"/>
</dbReference>
<dbReference type="SUPFAM" id="SSF46785">
    <property type="entry name" value="Winged helix' DNA-binding domain"/>
    <property type="match status" value="1"/>
</dbReference>
<evidence type="ECO:0000259" key="5">
    <source>
        <dbReference type="PROSITE" id="PS50931"/>
    </source>
</evidence>
<dbReference type="EMBL" id="UHDK01000001">
    <property type="protein sequence ID" value="SUM31007.1"/>
    <property type="molecule type" value="Genomic_DNA"/>
</dbReference>
<dbReference type="Pfam" id="PF03466">
    <property type="entry name" value="LysR_substrate"/>
    <property type="match status" value="1"/>
</dbReference>
<dbReference type="STRING" id="1293.SH09_01180"/>
<name>A0A0D0SQQ4_STAGA</name>
<organism evidence="7 8">
    <name type="scientific">Staphylococcus gallinarum</name>
    <dbReference type="NCBI Taxonomy" id="1293"/>
    <lineage>
        <taxon>Bacteria</taxon>
        <taxon>Bacillati</taxon>
        <taxon>Bacillota</taxon>
        <taxon>Bacilli</taxon>
        <taxon>Bacillales</taxon>
        <taxon>Staphylococcaceae</taxon>
        <taxon>Staphylococcus</taxon>
    </lineage>
</organism>
<keyword evidence="3" id="KW-0238">DNA-binding</keyword>
<dbReference type="AlphaFoldDB" id="A0A0D0SQQ4"/>
<accession>A0A0D0SQQ4</accession>
<comment type="similarity">
    <text evidence="1">Belongs to the LysR transcriptional regulatory family.</text>
</comment>
<sequence length="298" mass="34262">MEIAHLNEFIILAQYKNYFKASQSLYIAQSTLSKHIVALENECGYQLIDRSNKQIKLTEAGELFLHYAQLIVQNHQEMQEHLQQQTASEITSINLGTSRVMIEYGITEIVSETMKAHPNLRFKVHEGFEPDLHQMIEEGRIDISFLRERTPAIGEYSYTYVQERLCAVVDKSHAFAAESEISLNMLKDIELYMTPDFTLEHELFLSLCKREQFYPMISFTAPRIENLLEMAHIGEGVALIMEQQARYFADDCIKIIPFEPNITTYINMTVHDHVTINDGIAAFINLAKLESTATSENE</sequence>
<dbReference type="GO" id="GO:0003700">
    <property type="term" value="F:DNA-binding transcription factor activity"/>
    <property type="evidence" value="ECO:0007669"/>
    <property type="project" value="InterPro"/>
</dbReference>
<evidence type="ECO:0000313" key="6">
    <source>
        <dbReference type="EMBL" id="GEQ06307.1"/>
    </source>
</evidence>
<dbReference type="Gene3D" id="3.40.190.290">
    <property type="match status" value="1"/>
</dbReference>
<dbReference type="GeneID" id="93846524"/>
<dbReference type="RefSeq" id="WP_042737783.1">
    <property type="nucleotide sequence ID" value="NZ_BKAX01000006.1"/>
</dbReference>
<dbReference type="InterPro" id="IPR036390">
    <property type="entry name" value="WH_DNA-bd_sf"/>
</dbReference>
<protein>
    <submittedName>
        <fullName evidence="6">HTH-type transcriptional regulator YwbI</fullName>
    </submittedName>
    <submittedName>
        <fullName evidence="7">Positive regulator protein TanR of TanA</fullName>
    </submittedName>
</protein>
<keyword evidence="9" id="KW-1185">Reference proteome</keyword>
<keyword evidence="2" id="KW-0805">Transcription regulation</keyword>
<dbReference type="OrthoDB" id="107670at2"/>
<dbReference type="GO" id="GO:0003677">
    <property type="term" value="F:DNA binding"/>
    <property type="evidence" value="ECO:0007669"/>
    <property type="project" value="UniProtKB-KW"/>
</dbReference>
<feature type="domain" description="HTH lysR-type" evidence="5">
    <location>
        <begin position="1"/>
        <end position="58"/>
    </location>
</feature>
<reference evidence="7 8" key="1">
    <citation type="submission" date="2018-06" db="EMBL/GenBank/DDBJ databases">
        <authorList>
            <consortium name="Pathogen Informatics"/>
            <person name="Doyle S."/>
        </authorList>
    </citation>
    <scope>NUCLEOTIDE SEQUENCE [LARGE SCALE GENOMIC DNA]</scope>
    <source>
        <strain evidence="7 8">NCTC12195</strain>
    </source>
</reference>
<dbReference type="FunFam" id="1.10.10.10:FF:000001">
    <property type="entry name" value="LysR family transcriptional regulator"/>
    <property type="match status" value="1"/>
</dbReference>
<dbReference type="Proteomes" id="UP000255277">
    <property type="component" value="Unassembled WGS sequence"/>
</dbReference>
<dbReference type="InterPro" id="IPR000847">
    <property type="entry name" value="LysR_HTH_N"/>
</dbReference>
<proteinExistence type="inferred from homology"/>
<dbReference type="CDD" id="cd05466">
    <property type="entry name" value="PBP2_LTTR_substrate"/>
    <property type="match status" value="1"/>
</dbReference>
<evidence type="ECO:0000313" key="7">
    <source>
        <dbReference type="EMBL" id="SUM31007.1"/>
    </source>
</evidence>
<evidence type="ECO:0000256" key="1">
    <source>
        <dbReference type="ARBA" id="ARBA00009437"/>
    </source>
</evidence>
<evidence type="ECO:0000256" key="2">
    <source>
        <dbReference type="ARBA" id="ARBA00023015"/>
    </source>
</evidence>
<evidence type="ECO:0000313" key="9">
    <source>
        <dbReference type="Proteomes" id="UP000321057"/>
    </source>
</evidence>
<dbReference type="SUPFAM" id="SSF53850">
    <property type="entry name" value="Periplasmic binding protein-like II"/>
    <property type="match status" value="1"/>
</dbReference>
<evidence type="ECO:0000256" key="3">
    <source>
        <dbReference type="ARBA" id="ARBA00023125"/>
    </source>
</evidence>
<keyword evidence="4" id="KW-0804">Transcription</keyword>
<evidence type="ECO:0000256" key="4">
    <source>
        <dbReference type="ARBA" id="ARBA00023163"/>
    </source>
</evidence>
<dbReference type="InterPro" id="IPR036388">
    <property type="entry name" value="WH-like_DNA-bd_sf"/>
</dbReference>
<dbReference type="PROSITE" id="PS50931">
    <property type="entry name" value="HTH_LYSR"/>
    <property type="match status" value="1"/>
</dbReference>
<dbReference type="PANTHER" id="PTHR30346:SF0">
    <property type="entry name" value="HCA OPERON TRANSCRIPTIONAL ACTIVATOR HCAR"/>
    <property type="match status" value="1"/>
</dbReference>
<dbReference type="InterPro" id="IPR005119">
    <property type="entry name" value="LysR_subst-bd"/>
</dbReference>
<dbReference type="Proteomes" id="UP000321057">
    <property type="component" value="Unassembled WGS sequence"/>
</dbReference>
<dbReference type="Gene3D" id="1.10.10.10">
    <property type="entry name" value="Winged helix-like DNA-binding domain superfamily/Winged helix DNA-binding domain"/>
    <property type="match status" value="1"/>
</dbReference>
<dbReference type="PANTHER" id="PTHR30346">
    <property type="entry name" value="TRANSCRIPTIONAL DUAL REGULATOR HCAR-RELATED"/>
    <property type="match status" value="1"/>
</dbReference>